<keyword evidence="7" id="KW-1003">Cell membrane</keyword>
<dbReference type="AlphaFoldDB" id="A0A0D8IY71"/>
<reference evidence="15 17" key="2">
    <citation type="submission" date="2019-08" db="EMBL/GenBank/DDBJ databases">
        <title>In-depth cultivation of the pig gut microbiome towards novel bacterial diversity and tailored functional studies.</title>
        <authorList>
            <person name="Wylensek D."/>
            <person name="Hitch T.C.A."/>
            <person name="Clavel T."/>
        </authorList>
    </citation>
    <scope>NUCLEOTIDE SEQUENCE [LARGE SCALE GENOMIC DNA]</scope>
    <source>
        <strain evidence="15 17">WCA3-601-WT-6J</strain>
    </source>
</reference>
<evidence type="ECO:0000256" key="7">
    <source>
        <dbReference type="ARBA" id="ARBA00022475"/>
    </source>
</evidence>
<evidence type="ECO:0000256" key="13">
    <source>
        <dbReference type="SAM" id="Phobius"/>
    </source>
</evidence>
<gene>
    <name evidence="15" type="ORF">FYJ76_08965</name>
    <name evidence="14" type="ORF">TQ39_11350</name>
</gene>
<dbReference type="PATRIC" id="fig|1550024.3.peg.2584"/>
<keyword evidence="9 13" id="KW-1133">Transmembrane helix</keyword>
<feature type="transmembrane region" description="Helical" evidence="13">
    <location>
        <begin position="315"/>
        <end position="336"/>
    </location>
</feature>
<evidence type="ECO:0000256" key="9">
    <source>
        <dbReference type="ARBA" id="ARBA00022989"/>
    </source>
</evidence>
<dbReference type="PANTHER" id="PTHR43298:SF2">
    <property type="entry name" value="FMN_FAD EXPORTER YEEO-RELATED"/>
    <property type="match status" value="1"/>
</dbReference>
<keyword evidence="16" id="KW-1185">Reference proteome</keyword>
<keyword evidence="10" id="KW-0406">Ion transport</keyword>
<feature type="transmembrane region" description="Helical" evidence="13">
    <location>
        <begin position="98"/>
        <end position="116"/>
    </location>
</feature>
<dbReference type="NCBIfam" id="TIGR00797">
    <property type="entry name" value="matE"/>
    <property type="match status" value="1"/>
</dbReference>
<dbReference type="Pfam" id="PF01554">
    <property type="entry name" value="MatE"/>
    <property type="match status" value="2"/>
</dbReference>
<keyword evidence="6" id="KW-0050">Antiport</keyword>
<feature type="transmembrane region" description="Helical" evidence="13">
    <location>
        <begin position="136"/>
        <end position="156"/>
    </location>
</feature>
<dbReference type="InterPro" id="IPR048279">
    <property type="entry name" value="MdtK-like"/>
</dbReference>
<dbReference type="GO" id="GO:0015297">
    <property type="term" value="F:antiporter activity"/>
    <property type="evidence" value="ECO:0007669"/>
    <property type="project" value="UniProtKB-KW"/>
</dbReference>
<dbReference type="EMBL" id="VUNJ01000008">
    <property type="protein sequence ID" value="MST92063.1"/>
    <property type="molecule type" value="Genomic_DNA"/>
</dbReference>
<keyword evidence="8 13" id="KW-0812">Transmembrane</keyword>
<evidence type="ECO:0000256" key="4">
    <source>
        <dbReference type="ARBA" id="ARBA00020268"/>
    </source>
</evidence>
<feature type="transmembrane region" description="Helical" evidence="13">
    <location>
        <begin position="356"/>
        <end position="376"/>
    </location>
</feature>
<keyword evidence="11 13" id="KW-0472">Membrane</keyword>
<dbReference type="EMBL" id="JXXK01000015">
    <property type="protein sequence ID" value="KJF39632.1"/>
    <property type="molecule type" value="Genomic_DNA"/>
</dbReference>
<evidence type="ECO:0000256" key="2">
    <source>
        <dbReference type="ARBA" id="ARBA00004651"/>
    </source>
</evidence>
<evidence type="ECO:0000256" key="6">
    <source>
        <dbReference type="ARBA" id="ARBA00022449"/>
    </source>
</evidence>
<dbReference type="PIRSF" id="PIRSF006603">
    <property type="entry name" value="DinF"/>
    <property type="match status" value="1"/>
</dbReference>
<evidence type="ECO:0000313" key="16">
    <source>
        <dbReference type="Proteomes" id="UP000032483"/>
    </source>
</evidence>
<dbReference type="GO" id="GO:0005886">
    <property type="term" value="C:plasma membrane"/>
    <property type="evidence" value="ECO:0007669"/>
    <property type="project" value="UniProtKB-SubCell"/>
</dbReference>
<feature type="transmembrane region" description="Helical" evidence="13">
    <location>
        <begin position="412"/>
        <end position="435"/>
    </location>
</feature>
<keyword evidence="5" id="KW-0813">Transport</keyword>
<evidence type="ECO:0000256" key="1">
    <source>
        <dbReference type="ARBA" id="ARBA00003408"/>
    </source>
</evidence>
<dbReference type="InterPro" id="IPR050222">
    <property type="entry name" value="MATE_MdtK"/>
</dbReference>
<dbReference type="Proteomes" id="UP000431913">
    <property type="component" value="Unassembled WGS sequence"/>
</dbReference>
<protein>
    <recommendedName>
        <fullName evidence="4">Probable multidrug resistance protein NorM</fullName>
    </recommendedName>
    <alternativeName>
        <fullName evidence="12">Multidrug-efflux transporter</fullName>
    </alternativeName>
</protein>
<organism evidence="14 16">
    <name type="scientific">Ruthenibacterium lactatiformans</name>
    <dbReference type="NCBI Taxonomy" id="1550024"/>
    <lineage>
        <taxon>Bacteria</taxon>
        <taxon>Bacillati</taxon>
        <taxon>Bacillota</taxon>
        <taxon>Clostridia</taxon>
        <taxon>Eubacteriales</taxon>
        <taxon>Oscillospiraceae</taxon>
        <taxon>Ruthenibacterium</taxon>
    </lineage>
</organism>
<evidence type="ECO:0000256" key="12">
    <source>
        <dbReference type="ARBA" id="ARBA00031636"/>
    </source>
</evidence>
<evidence type="ECO:0000313" key="14">
    <source>
        <dbReference type="EMBL" id="KJF39632.1"/>
    </source>
</evidence>
<feature type="transmembrane region" description="Helical" evidence="13">
    <location>
        <begin position="195"/>
        <end position="217"/>
    </location>
</feature>
<dbReference type="RefSeq" id="WP_050005589.1">
    <property type="nucleotide sequence ID" value="NZ_DAWBJP010000008.1"/>
</dbReference>
<accession>A0A0D8IY71</accession>
<sequence>MARSHDMTSGSIWRSLLGFSIPIMISNLVQSTYNAVDMLFVGRFTGTESLAAVSVCGPIMNVMIITLSGMSAGVLVVISGLLGAGDIKQAQDAAHTSVALYALMAAVMTVLGLLFVPQILRLVQTPAAAMPEAKRYLYTVFAGTVFTFGYNLIGALQRGLGNAAASMSFVIISSAANIALDAVFIVWLGMGAFGAALGTVLSQVAAFVIGTVQFARGGAALRLSARAVRFHKKHLKNILLFGVPTALNEVMVNLAMLTVSGVANSFGLASSAAYGVGSRINSLAIFTDGAMNQTMSAYASQNIGAGRQKRALEGLWKAIILSAGAALGTSLLVLGFASEFSACFDSDPAVIEQSAAFLRVTVWSYPLFATVGPLIGFIRGTGNVEASLLVGVVAQLCCRVPASFLFSRWMGFPGVGVAVLVGPLVSVSIYLWYILTRRWHRGLARVARL</sequence>
<evidence type="ECO:0000313" key="17">
    <source>
        <dbReference type="Proteomes" id="UP000431913"/>
    </source>
</evidence>
<comment type="similarity">
    <text evidence="3">Belongs to the multi antimicrobial extrusion (MATE) (TC 2.A.66.1) family.</text>
</comment>
<dbReference type="GO" id="GO:0006811">
    <property type="term" value="P:monoatomic ion transport"/>
    <property type="evidence" value="ECO:0007669"/>
    <property type="project" value="UniProtKB-KW"/>
</dbReference>
<dbReference type="CDD" id="cd13138">
    <property type="entry name" value="MATE_yoeA_like"/>
    <property type="match status" value="1"/>
</dbReference>
<dbReference type="PANTHER" id="PTHR43298">
    <property type="entry name" value="MULTIDRUG RESISTANCE PROTEIN NORM-RELATED"/>
    <property type="match status" value="1"/>
</dbReference>
<feature type="transmembrane region" description="Helical" evidence="13">
    <location>
        <begin position="50"/>
        <end position="78"/>
    </location>
</feature>
<feature type="transmembrane region" description="Helical" evidence="13">
    <location>
        <begin position="12"/>
        <end position="30"/>
    </location>
</feature>
<comment type="function">
    <text evidence="1">Multidrug efflux pump.</text>
</comment>
<dbReference type="GeneID" id="42857176"/>
<feature type="transmembrane region" description="Helical" evidence="13">
    <location>
        <begin position="238"/>
        <end position="259"/>
    </location>
</feature>
<evidence type="ECO:0000313" key="15">
    <source>
        <dbReference type="EMBL" id="MST92063.1"/>
    </source>
</evidence>
<evidence type="ECO:0000256" key="10">
    <source>
        <dbReference type="ARBA" id="ARBA00023065"/>
    </source>
</evidence>
<feature type="transmembrane region" description="Helical" evidence="13">
    <location>
        <begin position="168"/>
        <end position="189"/>
    </location>
</feature>
<evidence type="ECO:0000256" key="11">
    <source>
        <dbReference type="ARBA" id="ARBA00023136"/>
    </source>
</evidence>
<evidence type="ECO:0000256" key="5">
    <source>
        <dbReference type="ARBA" id="ARBA00022448"/>
    </source>
</evidence>
<evidence type="ECO:0000256" key="8">
    <source>
        <dbReference type="ARBA" id="ARBA00022692"/>
    </source>
</evidence>
<comment type="subcellular location">
    <subcellularLocation>
        <location evidence="2">Cell membrane</location>
        <topology evidence="2">Multi-pass membrane protein</topology>
    </subcellularLocation>
</comment>
<reference evidence="14" key="1">
    <citation type="submission" date="2015-02" db="EMBL/GenBank/DDBJ databases">
        <title>A novel member of the family Ruminococcaceae isolated from human feces.</title>
        <authorList>
            <person name="Shkoporov A.N."/>
            <person name="Chaplin A.V."/>
            <person name="Motuzova O.V."/>
            <person name="Kafarskaia L.I."/>
            <person name="Khokhlova E.V."/>
            <person name="Efimov B.A."/>
        </authorList>
    </citation>
    <scope>NUCLEOTIDE SEQUENCE [LARGE SCALE GENOMIC DNA]</scope>
    <source>
        <strain evidence="14">585-1</strain>
    </source>
</reference>
<comment type="caution">
    <text evidence="14">The sequence shown here is derived from an EMBL/GenBank/DDBJ whole genome shotgun (WGS) entry which is preliminary data.</text>
</comment>
<dbReference type="Proteomes" id="UP000032483">
    <property type="component" value="Unassembled WGS sequence"/>
</dbReference>
<evidence type="ECO:0000256" key="3">
    <source>
        <dbReference type="ARBA" id="ARBA00010199"/>
    </source>
</evidence>
<name>A0A0D8IY71_9FIRM</name>
<dbReference type="GO" id="GO:0042910">
    <property type="term" value="F:xenobiotic transmembrane transporter activity"/>
    <property type="evidence" value="ECO:0007669"/>
    <property type="project" value="InterPro"/>
</dbReference>
<dbReference type="InterPro" id="IPR002528">
    <property type="entry name" value="MATE_fam"/>
</dbReference>
<proteinExistence type="inferred from homology"/>